<keyword evidence="2 9" id="KW-0808">Transferase</keyword>
<sequence>MTKEIIEEVLANYDLGDPIEWKVLSSGFANENYKLVTTKETVLLRVCKQQEREAIDFEMELMDRLKSEHFPSAYSRQRKDGKFVTPSEKGEIVIYDFVIGKEPQLNSNTCSEIANAVGILSKLPIDDSYAKPNAVSIDLCDHIIERIPNAKNRFDDIYEFFIEETNYLREALTANLPKGIVHGDIFPDNTLYDGDDLKAVIDFEEFCVERLMFDVGVTINGFCFIDNKLDESLLKIFIDTYQKQRKLTEDELSYLDKYIRWGAQAMIAWHLQNNLLDIPNEKQEARVRELIDRIKNLDLQTVKNN</sequence>
<dbReference type="InterPro" id="IPR005280">
    <property type="entry name" value="Homoserine_kinase_II"/>
</dbReference>
<gene>
    <name evidence="9" type="ORF">HNQ88_005080</name>
</gene>
<evidence type="ECO:0000256" key="4">
    <source>
        <dbReference type="ARBA" id="ARBA00022741"/>
    </source>
</evidence>
<dbReference type="GO" id="GO:0004413">
    <property type="term" value="F:homoserine kinase activity"/>
    <property type="evidence" value="ECO:0007669"/>
    <property type="project" value="UniProtKB-EC"/>
</dbReference>
<comment type="similarity">
    <text evidence="7">Belongs to the pseudomonas-type ThrB family.</text>
</comment>
<keyword evidence="10" id="KW-1185">Reference proteome</keyword>
<evidence type="ECO:0000256" key="7">
    <source>
        <dbReference type="ARBA" id="ARBA00038240"/>
    </source>
</evidence>
<dbReference type="Pfam" id="PF01636">
    <property type="entry name" value="APH"/>
    <property type="match status" value="1"/>
</dbReference>
<evidence type="ECO:0000256" key="6">
    <source>
        <dbReference type="ARBA" id="ARBA00022840"/>
    </source>
</evidence>
<dbReference type="CDD" id="cd05153">
    <property type="entry name" value="HomoserineK_II"/>
    <property type="match status" value="1"/>
</dbReference>
<comment type="caution">
    <text evidence="9">The sequence shown here is derived from an EMBL/GenBank/DDBJ whole genome shotgun (WGS) entry which is preliminary data.</text>
</comment>
<dbReference type="SUPFAM" id="SSF56112">
    <property type="entry name" value="Protein kinase-like (PK-like)"/>
    <property type="match status" value="1"/>
</dbReference>
<keyword evidence="6" id="KW-0067">ATP-binding</keyword>
<dbReference type="EMBL" id="JAVDQD010000015">
    <property type="protein sequence ID" value="MDR6241993.1"/>
    <property type="molecule type" value="Genomic_DNA"/>
</dbReference>
<evidence type="ECO:0000259" key="8">
    <source>
        <dbReference type="Pfam" id="PF01636"/>
    </source>
</evidence>
<name>A0AAE4BVS5_9BACT</name>
<feature type="domain" description="Aminoglycoside phosphotransferase" evidence="8">
    <location>
        <begin position="21"/>
        <end position="239"/>
    </location>
</feature>
<dbReference type="AlphaFoldDB" id="A0AAE4BVS5"/>
<keyword evidence="5 9" id="KW-0418">Kinase</keyword>
<dbReference type="Gene3D" id="3.30.200.20">
    <property type="entry name" value="Phosphorylase Kinase, domain 1"/>
    <property type="match status" value="1"/>
</dbReference>
<keyword evidence="3" id="KW-0791">Threonine biosynthesis</keyword>
<dbReference type="InterPro" id="IPR050249">
    <property type="entry name" value="Pseudomonas-type_ThrB"/>
</dbReference>
<reference evidence="9" key="1">
    <citation type="submission" date="2023-07" db="EMBL/GenBank/DDBJ databases">
        <title>Genomic Encyclopedia of Type Strains, Phase IV (KMG-IV): sequencing the most valuable type-strain genomes for metagenomic binning, comparative biology and taxonomic classification.</title>
        <authorList>
            <person name="Goeker M."/>
        </authorList>
    </citation>
    <scope>NUCLEOTIDE SEQUENCE</scope>
    <source>
        <strain evidence="9">DSM 26174</strain>
    </source>
</reference>
<dbReference type="PANTHER" id="PTHR21064">
    <property type="entry name" value="AMINOGLYCOSIDE PHOSPHOTRANSFERASE DOMAIN-CONTAINING PROTEIN-RELATED"/>
    <property type="match status" value="1"/>
</dbReference>
<dbReference type="RefSeq" id="WP_309943253.1">
    <property type="nucleotide sequence ID" value="NZ_AP025308.1"/>
</dbReference>
<evidence type="ECO:0000256" key="5">
    <source>
        <dbReference type="ARBA" id="ARBA00022777"/>
    </source>
</evidence>
<accession>A0AAE4BVS5</accession>
<dbReference type="PANTHER" id="PTHR21064:SF6">
    <property type="entry name" value="AMINOGLYCOSIDE PHOSPHOTRANSFERASE DOMAIN-CONTAINING PROTEIN"/>
    <property type="match status" value="1"/>
</dbReference>
<evidence type="ECO:0000256" key="2">
    <source>
        <dbReference type="ARBA" id="ARBA00022679"/>
    </source>
</evidence>
<keyword evidence="1" id="KW-0028">Amino-acid biosynthesis</keyword>
<proteinExistence type="inferred from homology"/>
<evidence type="ECO:0000256" key="3">
    <source>
        <dbReference type="ARBA" id="ARBA00022697"/>
    </source>
</evidence>
<evidence type="ECO:0000256" key="1">
    <source>
        <dbReference type="ARBA" id="ARBA00022605"/>
    </source>
</evidence>
<protein>
    <submittedName>
        <fullName evidence="9">Homoserine kinase type II</fullName>
        <ecNumber evidence="9">2.7.1.39</ecNumber>
    </submittedName>
</protein>
<keyword evidence="4" id="KW-0547">Nucleotide-binding</keyword>
<evidence type="ECO:0000313" key="10">
    <source>
        <dbReference type="Proteomes" id="UP001185092"/>
    </source>
</evidence>
<dbReference type="GO" id="GO:0009088">
    <property type="term" value="P:threonine biosynthetic process"/>
    <property type="evidence" value="ECO:0007669"/>
    <property type="project" value="UniProtKB-KW"/>
</dbReference>
<dbReference type="InterPro" id="IPR011009">
    <property type="entry name" value="Kinase-like_dom_sf"/>
</dbReference>
<dbReference type="EC" id="2.7.1.39" evidence="9"/>
<evidence type="ECO:0000313" key="9">
    <source>
        <dbReference type="EMBL" id="MDR6241993.1"/>
    </source>
</evidence>
<organism evidence="9 10">
    <name type="scientific">Aureibacter tunicatorum</name>
    <dbReference type="NCBI Taxonomy" id="866807"/>
    <lineage>
        <taxon>Bacteria</taxon>
        <taxon>Pseudomonadati</taxon>
        <taxon>Bacteroidota</taxon>
        <taxon>Cytophagia</taxon>
        <taxon>Cytophagales</taxon>
        <taxon>Persicobacteraceae</taxon>
        <taxon>Aureibacter</taxon>
    </lineage>
</organism>
<dbReference type="InterPro" id="IPR002575">
    <property type="entry name" value="Aminoglycoside_PTrfase"/>
</dbReference>
<dbReference type="GO" id="GO:0005524">
    <property type="term" value="F:ATP binding"/>
    <property type="evidence" value="ECO:0007669"/>
    <property type="project" value="UniProtKB-KW"/>
</dbReference>
<dbReference type="Proteomes" id="UP001185092">
    <property type="component" value="Unassembled WGS sequence"/>
</dbReference>
<dbReference type="Gene3D" id="3.90.1200.10">
    <property type="match status" value="1"/>
</dbReference>